<dbReference type="SUPFAM" id="SSF52540">
    <property type="entry name" value="P-loop containing nucleoside triphosphate hydrolases"/>
    <property type="match status" value="1"/>
</dbReference>
<dbReference type="GeneID" id="28835641"/>
<reference evidence="5 6" key="1">
    <citation type="submission" date="2016-03" db="EMBL/GenBank/DDBJ databases">
        <title>Comparative genomics of Pseudogymnoascus destructans, the fungus causing white-nose syndrome of bats.</title>
        <authorList>
            <person name="Palmer J.M."/>
            <person name="Drees K.P."/>
            <person name="Foster J.T."/>
            <person name="Lindner D.L."/>
        </authorList>
    </citation>
    <scope>NUCLEOTIDE SEQUENCE [LARGE SCALE GENOMIC DNA]</scope>
    <source>
        <strain evidence="5 6">UAMH 10579</strain>
    </source>
</reference>
<evidence type="ECO:0000313" key="5">
    <source>
        <dbReference type="EMBL" id="OBT99800.1"/>
    </source>
</evidence>
<dbReference type="Pfam" id="PF00400">
    <property type="entry name" value="WD40"/>
    <property type="match status" value="7"/>
</dbReference>
<dbReference type="SMART" id="SM00320">
    <property type="entry name" value="WD40"/>
    <property type="match status" value="13"/>
</dbReference>
<evidence type="ECO:0000313" key="6">
    <source>
        <dbReference type="Proteomes" id="UP000091956"/>
    </source>
</evidence>
<organism evidence="5 6">
    <name type="scientific">Pseudogymnoascus verrucosus</name>
    <dbReference type="NCBI Taxonomy" id="342668"/>
    <lineage>
        <taxon>Eukaryota</taxon>
        <taxon>Fungi</taxon>
        <taxon>Dikarya</taxon>
        <taxon>Ascomycota</taxon>
        <taxon>Pezizomycotina</taxon>
        <taxon>Leotiomycetes</taxon>
        <taxon>Thelebolales</taxon>
        <taxon>Thelebolaceae</taxon>
        <taxon>Pseudogymnoascus</taxon>
    </lineage>
</organism>
<feature type="repeat" description="WD" evidence="3">
    <location>
        <begin position="632"/>
        <end position="673"/>
    </location>
</feature>
<keyword evidence="1 3" id="KW-0853">WD repeat</keyword>
<evidence type="ECO:0000256" key="3">
    <source>
        <dbReference type="PROSITE-ProRule" id="PRU00221"/>
    </source>
</evidence>
<sequence>MAGITQDISSVFIDHHSRGAVGTFHAPVYFGNKENFYDVLNTLPNAVNARFNAYQRQHDPTCLPNTRVDLLQDIYSWADGQDERYIFWLNGLAGTGKSTIARTVARRYHEQKRLGASFFFSRGGGDVGHAGIFVTSIALQLASSVPSLDQYICDAIKERRDIASQSLRDQWQQLVVRPLSKLSGSGSGGPFPYILVVDALDECDNDKDIRTIVNLLTEARSLNAACLRVCLTSRSEVPIRNGFGEVPDVEHRDFVLHTISPQIVDRDISLFLQHNLKLIGKEQSLGIDWPGAKVIEQFVQIAGSLFIWAATACRYIQDGLCAGENLQILLGGSTCTTAPEEHLNELYTTVLRRSVHQHYSVIEKKALYSMLQRILGSIVVLFSPLTASSLRRLLDIDKDKINQALKDLHAILDIPRDDAHPLCLHHPSFRDFLLDPKRCADKDFWVDEEQAHQILADRCIQLMSISLKQDICGVGDPGILVADVERSFIKQGVSPEVQYACCYWMDHVQKSGTQLRDNDQVHVFLQEHLLHWLEALGWIGKISDGVHAMASLESFVSTSECPGLWSFVHDAKRFVLYNRVGIEQSPLQTYGSALVFAPASSIVRKNFEYCIPKWIQKLPRVENEWNTLLQVLEGHMQSVNAVTFSPDGKMIASASDDKTVKLWDPASGALLQTLVGHSASVHECTFLPNSKSLISISLDGEVNVWNSGTGDLLLKLSDSTAVNSAVSHNKEVVPLSGTLQKPAIVQHVSFSSTVYANLISPNGKLRASWSNRNVTLRDTNSGAEICTLNQSPFFPVKAIGFSQDNKMLALVSSNEVTLWDTKLGAEICTLNPTLWDPVKTISFLWDNKMLVLLSNREVTLWDTESGTQRCMLKDLCCELVEAIGFSQDSKMLVLVSSREVTLWDTESGARLCRLRDLFNLVEAIGFLQDSKMLVLVLNREVMLWDIKLGAELCRLKDLQYLVEAMVLSQDSKMVALVSNREVTLWDTNLGAELCRLKGVQGLVKAIAFSQDNKIVALVFDREVTLQYTNSGAEVRRLRGVQGPVKAMGFSHDRKMLALASSTTVILWEISTGKVIQTFERYAGVKFAKATSLDGKLRAEVSGSRVVRLRNDVSGEGFRSLEGHSNQIIALDFSPDTKLLASASRDRTVRLWDTGIKPALPSLDAHWDYVTALTFSPDGKFLASAANDCRAKVWDTDKIALLRNFTVHLGHVNNMIFSPDSKLLALASTDGTISLRKAAEGTVVETLKGHSTCIIAMAFSPDGKRLASASGDKAVKLWDAAMGKELKTLQDPSDRVNAVGTVGFSPDGKTVALASSNKTVKLWDTASGVLLQTLKGYSGPINAVAFLPDDKILHTNRETLLISLSSSGTSEAQTLPPPSISIEGHWVLRRTKRILWLPPDHRPRVTTIHGSTIGFGYTSGRVAIIKLAP</sequence>
<dbReference type="SUPFAM" id="SSF50998">
    <property type="entry name" value="Quinoprotein alcohol dehydrogenase-like"/>
    <property type="match status" value="1"/>
</dbReference>
<feature type="repeat" description="WD" evidence="3">
    <location>
        <begin position="1162"/>
        <end position="1203"/>
    </location>
</feature>
<protein>
    <recommendedName>
        <fullName evidence="4">Nephrocystin 3-like N-terminal domain-containing protein</fullName>
    </recommendedName>
</protein>
<dbReference type="PANTHER" id="PTHR19879:SF9">
    <property type="entry name" value="TRANSCRIPTION INITIATION FACTOR TFIID SUBUNIT 5"/>
    <property type="match status" value="1"/>
</dbReference>
<dbReference type="InterPro" id="IPR011047">
    <property type="entry name" value="Quinoprotein_ADH-like_sf"/>
</dbReference>
<dbReference type="CDD" id="cd00200">
    <property type="entry name" value="WD40"/>
    <property type="match status" value="1"/>
</dbReference>
<evidence type="ECO:0000259" key="4">
    <source>
        <dbReference type="Pfam" id="PF24883"/>
    </source>
</evidence>
<feature type="repeat" description="WD" evidence="3">
    <location>
        <begin position="1291"/>
        <end position="1332"/>
    </location>
</feature>
<dbReference type="InterPro" id="IPR015943">
    <property type="entry name" value="WD40/YVTN_repeat-like_dom_sf"/>
</dbReference>
<dbReference type="PANTHER" id="PTHR19879">
    <property type="entry name" value="TRANSCRIPTION INITIATION FACTOR TFIID"/>
    <property type="match status" value="1"/>
</dbReference>
<dbReference type="STRING" id="342668.A0A1B8GVH4"/>
<dbReference type="PROSITE" id="PS50082">
    <property type="entry name" value="WD_REPEATS_2"/>
    <property type="match status" value="7"/>
</dbReference>
<keyword evidence="2" id="KW-0677">Repeat</keyword>
<feature type="repeat" description="WD" evidence="3">
    <location>
        <begin position="1120"/>
        <end position="1152"/>
    </location>
</feature>
<dbReference type="InterPro" id="IPR001680">
    <property type="entry name" value="WD40_rpt"/>
</dbReference>
<dbReference type="SUPFAM" id="SSF50978">
    <property type="entry name" value="WD40 repeat-like"/>
    <property type="match status" value="2"/>
</dbReference>
<evidence type="ECO:0000256" key="1">
    <source>
        <dbReference type="ARBA" id="ARBA00022574"/>
    </source>
</evidence>
<dbReference type="EMBL" id="KV460211">
    <property type="protein sequence ID" value="OBT99800.1"/>
    <property type="molecule type" value="Genomic_DNA"/>
</dbReference>
<feature type="domain" description="Nephrocystin 3-like N-terminal" evidence="4">
    <location>
        <begin position="74"/>
        <end position="234"/>
    </location>
</feature>
<reference evidence="6" key="2">
    <citation type="journal article" date="2018" name="Nat. Commun.">
        <title>Extreme sensitivity to ultraviolet light in the fungal pathogen causing white-nose syndrome of bats.</title>
        <authorList>
            <person name="Palmer J.M."/>
            <person name="Drees K.P."/>
            <person name="Foster J.T."/>
            <person name="Lindner D.L."/>
        </authorList>
    </citation>
    <scope>NUCLEOTIDE SEQUENCE [LARGE SCALE GENOMIC DNA]</scope>
    <source>
        <strain evidence="6">UAMH 10579</strain>
    </source>
</reference>
<gene>
    <name evidence="5" type="ORF">VE01_02255</name>
</gene>
<dbReference type="PRINTS" id="PR00320">
    <property type="entry name" value="GPROTEINBRPT"/>
</dbReference>
<evidence type="ECO:0000256" key="2">
    <source>
        <dbReference type="ARBA" id="ARBA00022737"/>
    </source>
</evidence>
<feature type="repeat" description="WD" evidence="3">
    <location>
        <begin position="1246"/>
        <end position="1287"/>
    </location>
</feature>
<proteinExistence type="predicted"/>
<dbReference type="Pfam" id="PF24883">
    <property type="entry name" value="NPHP3_N"/>
    <property type="match status" value="1"/>
</dbReference>
<dbReference type="Gene3D" id="2.130.10.10">
    <property type="entry name" value="YVTN repeat-like/Quinoprotein amine dehydrogenase"/>
    <property type="match status" value="6"/>
</dbReference>
<dbReference type="Proteomes" id="UP000091956">
    <property type="component" value="Unassembled WGS sequence"/>
</dbReference>
<dbReference type="RefSeq" id="XP_018133533.1">
    <property type="nucleotide sequence ID" value="XM_018271766.2"/>
</dbReference>
<dbReference type="InterPro" id="IPR027417">
    <property type="entry name" value="P-loop_NTPase"/>
</dbReference>
<dbReference type="PROSITE" id="PS00678">
    <property type="entry name" value="WD_REPEATS_1"/>
    <property type="match status" value="1"/>
</dbReference>
<keyword evidence="6" id="KW-1185">Reference proteome</keyword>
<dbReference type="InterPro" id="IPR056884">
    <property type="entry name" value="NPHP3-like_N"/>
</dbReference>
<dbReference type="Gene3D" id="3.40.50.300">
    <property type="entry name" value="P-loop containing nucleotide triphosphate hydrolases"/>
    <property type="match status" value="1"/>
</dbReference>
<accession>A0A1B8GVH4</accession>
<dbReference type="PROSITE" id="PS50294">
    <property type="entry name" value="WD_REPEATS_REGION"/>
    <property type="match status" value="6"/>
</dbReference>
<dbReference type="InterPro" id="IPR019775">
    <property type="entry name" value="WD40_repeat_CS"/>
</dbReference>
<feature type="repeat" description="WD" evidence="3">
    <location>
        <begin position="674"/>
        <end position="715"/>
    </location>
</feature>
<feature type="repeat" description="WD" evidence="3">
    <location>
        <begin position="1204"/>
        <end position="1245"/>
    </location>
</feature>
<dbReference type="InterPro" id="IPR036322">
    <property type="entry name" value="WD40_repeat_dom_sf"/>
</dbReference>
<name>A0A1B8GVH4_9PEZI</name>
<dbReference type="InterPro" id="IPR020472">
    <property type="entry name" value="WD40_PAC1"/>
</dbReference>